<evidence type="ECO:0000256" key="2">
    <source>
        <dbReference type="ARBA" id="ARBA00022840"/>
    </source>
</evidence>
<dbReference type="SUPFAM" id="SSF52540">
    <property type="entry name" value="P-loop containing nucleoside triphosphate hydrolases"/>
    <property type="match status" value="1"/>
</dbReference>
<dbReference type="Pfam" id="PF00270">
    <property type="entry name" value="DEAD"/>
    <property type="match status" value="1"/>
</dbReference>
<accession>A0A1H6S3Q4</accession>
<dbReference type="SMART" id="SM00487">
    <property type="entry name" value="DEXDc"/>
    <property type="match status" value="1"/>
</dbReference>
<dbReference type="GO" id="GO:0005524">
    <property type="term" value="F:ATP binding"/>
    <property type="evidence" value="ECO:0007669"/>
    <property type="project" value="UniProtKB-KW"/>
</dbReference>
<keyword evidence="5" id="KW-0378">Hydrolase</keyword>
<dbReference type="RefSeq" id="WP_091309641.1">
    <property type="nucleotide sequence ID" value="NZ_CBCSJU010000002.1"/>
</dbReference>
<keyword evidence="6" id="KW-1185">Reference proteome</keyword>
<dbReference type="InterPro" id="IPR027417">
    <property type="entry name" value="P-loop_NTPase"/>
</dbReference>
<evidence type="ECO:0000256" key="1">
    <source>
        <dbReference type="ARBA" id="ARBA00022741"/>
    </source>
</evidence>
<dbReference type="PROSITE" id="PS51194">
    <property type="entry name" value="HELICASE_CTER"/>
    <property type="match status" value="1"/>
</dbReference>
<dbReference type="InterPro" id="IPR014001">
    <property type="entry name" value="Helicase_ATP-bd"/>
</dbReference>
<feature type="domain" description="Helicase ATP-binding" evidence="3">
    <location>
        <begin position="142"/>
        <end position="285"/>
    </location>
</feature>
<evidence type="ECO:0000259" key="4">
    <source>
        <dbReference type="PROSITE" id="PS51194"/>
    </source>
</evidence>
<feature type="domain" description="Helicase C-terminal" evidence="4">
    <location>
        <begin position="367"/>
        <end position="541"/>
    </location>
</feature>
<evidence type="ECO:0000313" key="6">
    <source>
        <dbReference type="Proteomes" id="UP000199702"/>
    </source>
</evidence>
<evidence type="ECO:0000259" key="3">
    <source>
        <dbReference type="PROSITE" id="PS51192"/>
    </source>
</evidence>
<reference evidence="6" key="1">
    <citation type="submission" date="2016-10" db="EMBL/GenBank/DDBJ databases">
        <authorList>
            <person name="Varghese N."/>
            <person name="Submissions S."/>
        </authorList>
    </citation>
    <scope>NUCLEOTIDE SEQUENCE [LARGE SCALE GENOMIC DNA]</scope>
    <source>
        <strain evidence="6">DSM 17934</strain>
    </source>
</reference>
<dbReference type="STRING" id="402734.SAMN05660918_1198"/>
<dbReference type="OrthoDB" id="9815222at2"/>
<dbReference type="EMBL" id="FNYA01000002">
    <property type="protein sequence ID" value="SEI62673.1"/>
    <property type="molecule type" value="Genomic_DNA"/>
</dbReference>
<keyword evidence="2" id="KW-0067">ATP-binding</keyword>
<dbReference type="GO" id="GO:0003676">
    <property type="term" value="F:nucleic acid binding"/>
    <property type="evidence" value="ECO:0007669"/>
    <property type="project" value="InterPro"/>
</dbReference>
<name>A0A1H6S3Q4_9FLAO</name>
<dbReference type="InterPro" id="IPR001650">
    <property type="entry name" value="Helicase_C-like"/>
</dbReference>
<keyword evidence="5" id="KW-0347">Helicase</keyword>
<organism evidence="5 6">
    <name type="scientific">Flavobacterium terrigena</name>
    <dbReference type="NCBI Taxonomy" id="402734"/>
    <lineage>
        <taxon>Bacteria</taxon>
        <taxon>Pseudomonadati</taxon>
        <taxon>Bacteroidota</taxon>
        <taxon>Flavobacteriia</taxon>
        <taxon>Flavobacteriales</taxon>
        <taxon>Flavobacteriaceae</taxon>
        <taxon>Flavobacterium</taxon>
    </lineage>
</organism>
<dbReference type="PROSITE" id="PS51192">
    <property type="entry name" value="HELICASE_ATP_BIND_1"/>
    <property type="match status" value="1"/>
</dbReference>
<dbReference type="GO" id="GO:0004386">
    <property type="term" value="F:helicase activity"/>
    <property type="evidence" value="ECO:0007669"/>
    <property type="project" value="UniProtKB-KW"/>
</dbReference>
<dbReference type="Gene3D" id="3.40.50.300">
    <property type="entry name" value="P-loop containing nucleotide triphosphate hydrolases"/>
    <property type="match status" value="2"/>
</dbReference>
<evidence type="ECO:0000313" key="5">
    <source>
        <dbReference type="EMBL" id="SEI62673.1"/>
    </source>
</evidence>
<sequence length="830" mass="98068">MLTEEKRVLTEIIKKNSAFKDVITKLTIDEDLNENEKTYVLSCALMFLKEYANDKKYKSYAEISYFLILKYSIKYSDYKPLYDFSTIFGFYPISNTILENNLLSNNSLDNFFTTIQLQKFQKEIDINKFYIETYEQHKERNSFLNDDSNEKGFLAPTSYGKSSVIIDYIEKLQNNSKIVIIVPTKSLLMQTYKMIRDADLDYKILIHEEMYSNETKFIAVFTQERALRLLKRKKDIFFDVLIIDEAHNILKKVKSGDNRSLLLTRLLRLNKNLNENQKVAYLSPLINEIKNIKIEDNQIIHSHTIEFNIKAPEIYEYKIDNTVVKHNKYFINKLNTGFEIGSYKNFIEYLITNSGKKNFLYYNSPKVIEKLAIELAKNIEKSTDLNDKIIETINNLKEEVHDSFYGVDLLKHGIIYLHGKLPDLIKEYLETKFKELPELNYIIANSVILEGINLPIDTLFILNTYGLHGKELTNLIGRVNRLNDIFKNGNNLNKLLPKVHFINNEFDDKSNTNMFTKIQELRSRVFDDKIENPTLENYDIKKEKADPKVIAKLVNDEEFLVTTPVDELQKLKQYLIENGINLFYSDTDKLAKLLSKKLNSNKFKSSDWNDVKLLDKIYKVFIEDFTKEEKFLVDFEFGRLEQQIARDFYEKYIENRKYSLRENVNHLFKYLKGRKESTDKKHHIYYIGTTYGEIPYKSDKYFKDIHNKNVAIDLTKLTDKQLINYAIVKLKIEDDFISFKLNKFIVFLYDYNLISEDIYHQYVYGTNDKKIISFTKFGLNISLINRIKAKNQLQNLSFDANNNLKANASFKTYLKTLNDFKRFEIERFIS</sequence>
<keyword evidence="1" id="KW-0547">Nucleotide-binding</keyword>
<gene>
    <name evidence="5" type="ORF">SAMN05660918_1198</name>
</gene>
<protein>
    <submittedName>
        <fullName evidence="5">DEAD/DEAH box helicase</fullName>
    </submittedName>
</protein>
<dbReference type="AlphaFoldDB" id="A0A1H6S3Q4"/>
<dbReference type="InterPro" id="IPR011545">
    <property type="entry name" value="DEAD/DEAH_box_helicase_dom"/>
</dbReference>
<dbReference type="Proteomes" id="UP000199702">
    <property type="component" value="Unassembled WGS sequence"/>
</dbReference>
<proteinExistence type="predicted"/>